<protein>
    <recommendedName>
        <fullName evidence="12">Coatomer subunit zeta</fullName>
    </recommendedName>
</protein>
<dbReference type="GO" id="GO:0006890">
    <property type="term" value="P:retrograde vesicle-mediated transport, Golgi to endoplasmic reticulum"/>
    <property type="evidence" value="ECO:0007669"/>
    <property type="project" value="UniProtKB-UniRule"/>
</dbReference>
<evidence type="ECO:0000256" key="12">
    <source>
        <dbReference type="RuleBase" id="RU366053"/>
    </source>
</evidence>
<comment type="caution">
    <text evidence="15">The sequence shown here is derived from an EMBL/GenBank/DDBJ whole genome shotgun (WGS) entry which is preliminary data.</text>
</comment>
<evidence type="ECO:0000256" key="11">
    <source>
        <dbReference type="ARBA" id="ARBA00045555"/>
    </source>
</evidence>
<evidence type="ECO:0000313" key="15">
    <source>
        <dbReference type="EMBL" id="CAI8054687.1"/>
    </source>
</evidence>
<sequence length="245" mass="27676">MEALSLATVHGILILDNDGKRIQCKYFSDTFPTLKEQLKFEETLFRKTHKANAEIIMHDGVTAVYRSNVDLFFYVLGAQGENELMLMGVLNGLYDTISYVLRRAVEKRSLLERMDAVLLVMDEIVDGGVIMETDPSVLMQRIAIKADDPEQSVKNVSPNIILQHNNAACFHAHYVQHGFIILVLSIHVIMPALLDSLIYSQHKDVWLVALPLTPHCCLYTACVFPTVQMVQSAKENMRWTGLLKS</sequence>
<keyword evidence="4 12" id="KW-0813">Transport</keyword>
<dbReference type="PANTHER" id="PTHR11043">
    <property type="entry name" value="ZETA-COAT PROTEIN"/>
    <property type="match status" value="1"/>
</dbReference>
<evidence type="ECO:0000256" key="13">
    <source>
        <dbReference type="SAM" id="Phobius"/>
    </source>
</evidence>
<evidence type="ECO:0000256" key="6">
    <source>
        <dbReference type="ARBA" id="ARBA00022892"/>
    </source>
</evidence>
<evidence type="ECO:0000256" key="9">
    <source>
        <dbReference type="ARBA" id="ARBA00023136"/>
    </source>
</evidence>
<comment type="function">
    <text evidence="11">The coatomer is a cytosolic protein complex that binds to dilysine motifs and reversibly associates with Golgi non-clathrin-coated vesicles, which further mediate biosynthetic protein transport from the ER, via the Golgi up to the trans Golgi network. Coatomer complex is required for budding from Golgi membranes, and is essential for the retrograde Golgi-to-ER transport of dilysine-tagged proteins. The zeta subunit may be involved in regulating the coat assembly and, hence, the rate of biosynthetic protein transport due to its association-dissociation properties with the coatomer complex.</text>
</comment>
<dbReference type="PANTHER" id="PTHR11043:SF0">
    <property type="entry name" value="COATOMER SUBUNIT ZETA"/>
    <property type="match status" value="1"/>
</dbReference>
<keyword evidence="7 12" id="KW-0653">Protein transport</keyword>
<name>A0AA35XKR0_GEOBA</name>
<dbReference type="InterPro" id="IPR022775">
    <property type="entry name" value="AP_mu_sigma_su"/>
</dbReference>
<evidence type="ECO:0000259" key="14">
    <source>
        <dbReference type="Pfam" id="PF01217"/>
    </source>
</evidence>
<dbReference type="Pfam" id="PF01217">
    <property type="entry name" value="Clat_adaptor_s"/>
    <property type="match status" value="1"/>
</dbReference>
<reference evidence="15" key="1">
    <citation type="submission" date="2023-03" db="EMBL/GenBank/DDBJ databases">
        <authorList>
            <person name="Steffen K."/>
            <person name="Cardenas P."/>
        </authorList>
    </citation>
    <scope>NUCLEOTIDE SEQUENCE</scope>
</reference>
<evidence type="ECO:0000256" key="1">
    <source>
        <dbReference type="ARBA" id="ARBA00004255"/>
    </source>
</evidence>
<keyword evidence="13" id="KW-0812">Transmembrane</keyword>
<dbReference type="FunFam" id="3.30.450.60:FF:000013">
    <property type="entry name" value="Coatomer subunit zeta"/>
    <property type="match status" value="1"/>
</dbReference>
<organism evidence="15 16">
    <name type="scientific">Geodia barretti</name>
    <name type="common">Barrett's horny sponge</name>
    <dbReference type="NCBI Taxonomy" id="519541"/>
    <lineage>
        <taxon>Eukaryota</taxon>
        <taxon>Metazoa</taxon>
        <taxon>Porifera</taxon>
        <taxon>Demospongiae</taxon>
        <taxon>Heteroscleromorpha</taxon>
        <taxon>Tetractinellida</taxon>
        <taxon>Astrophorina</taxon>
        <taxon>Geodiidae</taxon>
        <taxon>Geodia</taxon>
    </lineage>
</organism>
<gene>
    <name evidence="15" type="ORF">GBAR_LOCUS29830</name>
</gene>
<dbReference type="SUPFAM" id="SSF64356">
    <property type="entry name" value="SNARE-like"/>
    <property type="match status" value="1"/>
</dbReference>
<dbReference type="InterPro" id="IPR039652">
    <property type="entry name" value="Coatomer_zeta"/>
</dbReference>
<dbReference type="GO" id="GO:0030126">
    <property type="term" value="C:COPI vesicle coat"/>
    <property type="evidence" value="ECO:0007669"/>
    <property type="project" value="UniProtKB-UniRule"/>
</dbReference>
<keyword evidence="13" id="KW-1133">Transmembrane helix</keyword>
<evidence type="ECO:0000256" key="2">
    <source>
        <dbReference type="ARBA" id="ARBA00006972"/>
    </source>
</evidence>
<dbReference type="EMBL" id="CASHTH010004204">
    <property type="protein sequence ID" value="CAI8054687.1"/>
    <property type="molecule type" value="Genomic_DNA"/>
</dbReference>
<dbReference type="GO" id="GO:0006886">
    <property type="term" value="P:intracellular protein transport"/>
    <property type="evidence" value="ECO:0007669"/>
    <property type="project" value="TreeGrafter"/>
</dbReference>
<dbReference type="AlphaFoldDB" id="A0AA35XKR0"/>
<keyword evidence="5 12" id="KW-0963">Cytoplasm</keyword>
<evidence type="ECO:0000256" key="8">
    <source>
        <dbReference type="ARBA" id="ARBA00023034"/>
    </source>
</evidence>
<dbReference type="GO" id="GO:0006891">
    <property type="term" value="P:intra-Golgi vesicle-mediated transport"/>
    <property type="evidence" value="ECO:0007669"/>
    <property type="project" value="TreeGrafter"/>
</dbReference>
<comment type="subunit">
    <text evidence="3 12">Oligomeric complex that consists of at least the alpha, beta, beta', gamma, delta, epsilon and zeta subunits.</text>
</comment>
<keyword evidence="10 12" id="KW-0968">Cytoplasmic vesicle</keyword>
<keyword evidence="9 12" id="KW-0472">Membrane</keyword>
<dbReference type="Proteomes" id="UP001174909">
    <property type="component" value="Unassembled WGS sequence"/>
</dbReference>
<evidence type="ECO:0000256" key="3">
    <source>
        <dbReference type="ARBA" id="ARBA00011775"/>
    </source>
</evidence>
<dbReference type="InterPro" id="IPR011012">
    <property type="entry name" value="Longin-like_dom_sf"/>
</dbReference>
<evidence type="ECO:0000313" key="16">
    <source>
        <dbReference type="Proteomes" id="UP001174909"/>
    </source>
</evidence>
<dbReference type="GO" id="GO:0000139">
    <property type="term" value="C:Golgi membrane"/>
    <property type="evidence" value="ECO:0007669"/>
    <property type="project" value="UniProtKB-SubCell"/>
</dbReference>
<evidence type="ECO:0000256" key="10">
    <source>
        <dbReference type="ARBA" id="ARBA00023329"/>
    </source>
</evidence>
<evidence type="ECO:0000256" key="7">
    <source>
        <dbReference type="ARBA" id="ARBA00022927"/>
    </source>
</evidence>
<proteinExistence type="inferred from homology"/>
<dbReference type="Gene3D" id="3.30.450.60">
    <property type="match status" value="1"/>
</dbReference>
<comment type="similarity">
    <text evidence="2 12">Belongs to the adaptor complexes small subunit family.</text>
</comment>
<evidence type="ECO:0000256" key="5">
    <source>
        <dbReference type="ARBA" id="ARBA00022490"/>
    </source>
</evidence>
<feature type="domain" description="AP complex mu/sigma subunit" evidence="14">
    <location>
        <begin position="9"/>
        <end position="145"/>
    </location>
</feature>
<keyword evidence="16" id="KW-1185">Reference proteome</keyword>
<keyword evidence="6 12" id="KW-0931">ER-Golgi transport</keyword>
<feature type="transmembrane region" description="Helical" evidence="13">
    <location>
        <begin position="174"/>
        <end position="194"/>
    </location>
</feature>
<accession>A0AA35XKR0</accession>
<comment type="subcellular location">
    <subcellularLocation>
        <location evidence="12">Cytoplasm</location>
    </subcellularLocation>
    <subcellularLocation>
        <location evidence="1 12">Golgi apparatus membrane</location>
        <topology evidence="1 12">Peripheral membrane protein</topology>
        <orientation evidence="1 12">Cytoplasmic side</orientation>
    </subcellularLocation>
    <subcellularLocation>
        <location evidence="12">Cytoplasmic vesicle</location>
        <location evidence="12">COPI-coated vesicle membrane</location>
        <topology evidence="12">Peripheral membrane protein</topology>
        <orientation evidence="12">Cytoplasmic side</orientation>
    </subcellularLocation>
</comment>
<dbReference type="CDD" id="cd14829">
    <property type="entry name" value="Zeta-COP"/>
    <property type="match status" value="1"/>
</dbReference>
<keyword evidence="8 12" id="KW-0333">Golgi apparatus</keyword>
<evidence type="ECO:0000256" key="4">
    <source>
        <dbReference type="ARBA" id="ARBA00022448"/>
    </source>
</evidence>